<keyword evidence="2" id="KW-1185">Reference proteome</keyword>
<dbReference type="OrthoDB" id="10450755at2759"/>
<gene>
    <name evidence="1" type="ORF">ALECFALPRED_010423</name>
</gene>
<dbReference type="Proteomes" id="UP000664203">
    <property type="component" value="Unassembled WGS sequence"/>
</dbReference>
<organism evidence="1 2">
    <name type="scientific">Alectoria fallacina</name>
    <dbReference type="NCBI Taxonomy" id="1903189"/>
    <lineage>
        <taxon>Eukaryota</taxon>
        <taxon>Fungi</taxon>
        <taxon>Dikarya</taxon>
        <taxon>Ascomycota</taxon>
        <taxon>Pezizomycotina</taxon>
        <taxon>Lecanoromycetes</taxon>
        <taxon>OSLEUM clade</taxon>
        <taxon>Lecanoromycetidae</taxon>
        <taxon>Lecanorales</taxon>
        <taxon>Lecanorineae</taxon>
        <taxon>Parmeliaceae</taxon>
        <taxon>Alectoria</taxon>
    </lineage>
</organism>
<evidence type="ECO:0000313" key="2">
    <source>
        <dbReference type="Proteomes" id="UP000664203"/>
    </source>
</evidence>
<dbReference type="AlphaFoldDB" id="A0A8H3J9C9"/>
<name>A0A8H3J9C9_9LECA</name>
<evidence type="ECO:0000313" key="1">
    <source>
        <dbReference type="EMBL" id="CAF9943005.1"/>
    </source>
</evidence>
<comment type="caution">
    <text evidence="1">The sequence shown here is derived from an EMBL/GenBank/DDBJ whole genome shotgun (WGS) entry which is preliminary data.</text>
</comment>
<accession>A0A8H3J9C9</accession>
<sequence>MLYITAIAAFPIVCLSATFFTIVTSLTGVTPQKEVNSDDLAAAVEVQSGLPDESIAVTVHEYLAGALTGSSNKSATIKLNGHNYVLPTDLPSAIPPYLENCEFFYNTADMDLFEKSKLLLEGNLKMARLTMDG</sequence>
<reference evidence="1" key="1">
    <citation type="submission" date="2021-03" db="EMBL/GenBank/DDBJ databases">
        <authorList>
            <person name="Tagirdzhanova G."/>
        </authorList>
    </citation>
    <scope>NUCLEOTIDE SEQUENCE</scope>
</reference>
<protein>
    <submittedName>
        <fullName evidence="1">Uncharacterized protein</fullName>
    </submittedName>
</protein>
<dbReference type="EMBL" id="CAJPDR010000861">
    <property type="protein sequence ID" value="CAF9943005.1"/>
    <property type="molecule type" value="Genomic_DNA"/>
</dbReference>
<proteinExistence type="predicted"/>